<evidence type="ECO:0000313" key="1">
    <source>
        <dbReference type="EMBL" id="VFB12879.1"/>
    </source>
</evidence>
<proteinExistence type="predicted"/>
<name>A0A449I0A9_9BACE</name>
<dbReference type="EMBL" id="CAACYH010000003">
    <property type="protein sequence ID" value="VFB12879.1"/>
    <property type="molecule type" value="Genomic_DNA"/>
</dbReference>
<sequence>MIGNSFTFGISQSHAYTGVWNTASTIYYRIIFLSHFETGSEPYLFYVSAFVARSGKTIIYP</sequence>
<organism evidence="1 2">
    <name type="scientific">Prevotella heparinolytica</name>
    <dbReference type="NCBI Taxonomy" id="28113"/>
    <lineage>
        <taxon>Bacteria</taxon>
        <taxon>Pseudomonadati</taxon>
        <taxon>Bacteroidota</taxon>
        <taxon>Bacteroidia</taxon>
        <taxon>Bacteroidales</taxon>
        <taxon>Bacteroidaceae</taxon>
        <taxon>Bacteroides</taxon>
    </lineage>
</organism>
<evidence type="ECO:0000313" key="2">
    <source>
        <dbReference type="Proteomes" id="UP000396835"/>
    </source>
</evidence>
<dbReference type="Proteomes" id="UP000396835">
    <property type="component" value="Unassembled WGS sequence"/>
</dbReference>
<protein>
    <submittedName>
        <fullName evidence="1">Uncharacterized protein</fullName>
    </submittedName>
</protein>
<gene>
    <name evidence="1" type="ORF">NCTC7812_00390</name>
</gene>
<accession>A0A449I0A9</accession>
<dbReference type="AlphaFoldDB" id="A0A449I0A9"/>
<reference evidence="1 2" key="1">
    <citation type="submission" date="2019-02" db="EMBL/GenBank/DDBJ databases">
        <authorList>
            <consortium name="Pathogen Informatics"/>
        </authorList>
    </citation>
    <scope>NUCLEOTIDE SEQUENCE [LARGE SCALE GENOMIC DNA]</scope>
    <source>
        <strain evidence="1 2">3012STDY7078512</strain>
    </source>
</reference>